<dbReference type="GO" id="GO:0004742">
    <property type="term" value="F:dihydrolipoyllysine-residue acetyltransferase activity"/>
    <property type="evidence" value="ECO:0007669"/>
    <property type="project" value="UniProtKB-UniRule"/>
</dbReference>
<evidence type="ECO:0000313" key="11">
    <source>
        <dbReference type="EMBL" id="SPL71292.1"/>
    </source>
</evidence>
<dbReference type="GO" id="GO:0006086">
    <property type="term" value="P:pyruvate decarboxylation to acetyl-CoA"/>
    <property type="evidence" value="ECO:0007669"/>
    <property type="project" value="InterPro"/>
</dbReference>
<dbReference type="InterPro" id="IPR011053">
    <property type="entry name" value="Single_hybrid_motif"/>
</dbReference>
<dbReference type="PROSITE" id="PS50968">
    <property type="entry name" value="BIOTINYL_LIPOYL"/>
    <property type="match status" value="1"/>
</dbReference>
<dbReference type="EC" id="2.3.1.12" evidence="8"/>
<dbReference type="SUPFAM" id="SSF47005">
    <property type="entry name" value="Peripheral subunit-binding domain of 2-oxo acid dehydrogenase complex"/>
    <property type="match status" value="1"/>
</dbReference>
<feature type="domain" description="Lipoyl-binding" evidence="9">
    <location>
        <begin position="2"/>
        <end position="77"/>
    </location>
</feature>
<evidence type="ECO:0000256" key="5">
    <source>
        <dbReference type="ARBA" id="ARBA00023315"/>
    </source>
</evidence>
<evidence type="ECO:0000313" key="12">
    <source>
        <dbReference type="Proteomes" id="UP000245974"/>
    </source>
</evidence>
<comment type="subunit">
    <text evidence="2">Forms a 24-polypeptide structural core with octahedral symmetry.</text>
</comment>
<evidence type="ECO:0000259" key="10">
    <source>
        <dbReference type="PROSITE" id="PS51826"/>
    </source>
</evidence>
<dbReference type="InterPro" id="IPR036625">
    <property type="entry name" value="E3-bd_dom_sf"/>
</dbReference>
<dbReference type="FunFam" id="3.30.559.10:FF:000003">
    <property type="entry name" value="Acetyltransferase component of pyruvate dehydrogenase complex"/>
    <property type="match status" value="1"/>
</dbReference>
<dbReference type="RefSeq" id="WP_121974718.1">
    <property type="nucleotide sequence ID" value="NZ_OOGT01000123.1"/>
</dbReference>
<keyword evidence="3 8" id="KW-0808">Transferase</keyword>
<dbReference type="Proteomes" id="UP000245974">
    <property type="component" value="Unassembled WGS sequence"/>
</dbReference>
<dbReference type="Pfam" id="PF00364">
    <property type="entry name" value="Biotin_lipoyl"/>
    <property type="match status" value="1"/>
</dbReference>
<dbReference type="SUPFAM" id="SSF51230">
    <property type="entry name" value="Single hybrid motif"/>
    <property type="match status" value="1"/>
</dbReference>
<dbReference type="OrthoDB" id="2086224at2"/>
<dbReference type="InterPro" id="IPR023213">
    <property type="entry name" value="CAT-like_dom_sf"/>
</dbReference>
<accession>A0A2U3N0U9</accession>
<dbReference type="CDD" id="cd06849">
    <property type="entry name" value="lipoyl_domain"/>
    <property type="match status" value="1"/>
</dbReference>
<comment type="cofactor">
    <cofactor evidence="8">
        <name>(R)-lipoate</name>
        <dbReference type="ChEBI" id="CHEBI:83088"/>
    </cofactor>
    <text evidence="8">Binds 1 lipoyl cofactor covalently.</text>
</comment>
<keyword evidence="5 8" id="KW-0012">Acyltransferase</keyword>
<sequence>MSKLLYMPEILANTTHATINKWLVKAGDHIAAGQAIAEVETDKAVIELTAEEDTIISQLMINEGIEVEVGTAIAQLNGDGNEVLTTAAQPEIIQEIKNTQNSVQQLTENKEQSTYTEKSERIFASPLAKRLAKQKQLDLTTLSGSGPRGRIVKRDIEIALSNHTTKQAESYSDPLSMDIRDNPVAYDEIPLSSMRKTIARRLTESKTNVPHFYLNVECQVDALLELRQQINAVSDEKISVNDIVVKAVALALQQVPEMNARWAETAIHQYHNVDISIAVATEKGLITPVLKNAEIKSLSVIHSEITELAELARDGKLAPDQYQGGSFSISNLGMYGVSDFNAIINPPQSGILAVGTIQKKPVVVDDNIQIASVMRCSLSVDHRIVDGAIAAQWLKTFQTLIEQPLKLLI</sequence>
<dbReference type="InterPro" id="IPR006257">
    <property type="entry name" value="LAT1"/>
</dbReference>
<keyword evidence="11" id="KW-0670">Pyruvate</keyword>
<reference evidence="12" key="1">
    <citation type="submission" date="2018-03" db="EMBL/GenBank/DDBJ databases">
        <authorList>
            <person name="Blom J."/>
        </authorList>
    </citation>
    <scope>NUCLEOTIDE SEQUENCE [LARGE SCALE GENOMIC DNA]</scope>
    <source>
        <strain evidence="12">KPC-SM-21</strain>
    </source>
</reference>
<dbReference type="InterPro" id="IPR000089">
    <property type="entry name" value="Biotin_lipoyl"/>
</dbReference>
<dbReference type="PROSITE" id="PS51826">
    <property type="entry name" value="PSBD"/>
    <property type="match status" value="1"/>
</dbReference>
<keyword evidence="12" id="KW-1185">Reference proteome</keyword>
<evidence type="ECO:0000259" key="9">
    <source>
        <dbReference type="PROSITE" id="PS50968"/>
    </source>
</evidence>
<dbReference type="InterPro" id="IPR001078">
    <property type="entry name" value="2-oxoacid_DH_actylTfrase"/>
</dbReference>
<dbReference type="AlphaFoldDB" id="A0A2U3N0U9"/>
<dbReference type="InParanoid" id="A0A2U3N0U9"/>
<protein>
    <recommendedName>
        <fullName evidence="8">Acetyltransferase component of pyruvate dehydrogenase complex</fullName>
        <ecNumber evidence="8">2.3.1.12</ecNumber>
    </recommendedName>
</protein>
<dbReference type="Gene3D" id="3.30.559.10">
    <property type="entry name" value="Chloramphenicol acetyltransferase-like domain"/>
    <property type="match status" value="1"/>
</dbReference>
<evidence type="ECO:0000256" key="7">
    <source>
        <dbReference type="ARBA" id="ARBA00048370"/>
    </source>
</evidence>
<proteinExistence type="inferred from homology"/>
<organism evidence="11 12">
    <name type="scientific">Acinetobacter stercoris</name>
    <dbReference type="NCBI Taxonomy" id="2126983"/>
    <lineage>
        <taxon>Bacteria</taxon>
        <taxon>Pseudomonadati</taxon>
        <taxon>Pseudomonadota</taxon>
        <taxon>Gammaproteobacteria</taxon>
        <taxon>Moraxellales</taxon>
        <taxon>Moraxellaceae</taxon>
        <taxon>Acinetobacter</taxon>
    </lineage>
</organism>
<dbReference type="GO" id="GO:0045254">
    <property type="term" value="C:pyruvate dehydrogenase complex"/>
    <property type="evidence" value="ECO:0007669"/>
    <property type="project" value="UniProtKB-UniRule"/>
</dbReference>
<evidence type="ECO:0000256" key="6">
    <source>
        <dbReference type="ARBA" id="ARBA00025211"/>
    </source>
</evidence>
<comment type="catalytic activity">
    <reaction evidence="7 8">
        <text>N(6)-[(R)-dihydrolipoyl]-L-lysyl-[protein] + acetyl-CoA = N(6)-[(R)-S(8)-acetyldihydrolipoyl]-L-lysyl-[protein] + CoA</text>
        <dbReference type="Rhea" id="RHEA:17017"/>
        <dbReference type="Rhea" id="RHEA-COMP:10475"/>
        <dbReference type="Rhea" id="RHEA-COMP:10478"/>
        <dbReference type="ChEBI" id="CHEBI:57287"/>
        <dbReference type="ChEBI" id="CHEBI:57288"/>
        <dbReference type="ChEBI" id="CHEBI:83100"/>
        <dbReference type="ChEBI" id="CHEBI:83111"/>
        <dbReference type="EC" id="2.3.1.12"/>
    </reaction>
</comment>
<keyword evidence="4 8" id="KW-0450">Lipoyl</keyword>
<name>A0A2U3N0U9_9GAMM</name>
<dbReference type="Pfam" id="PF02817">
    <property type="entry name" value="E3_binding"/>
    <property type="match status" value="1"/>
</dbReference>
<gene>
    <name evidence="11" type="primary">pdhC</name>
    <name evidence="11" type="ORF">KPC_2470</name>
</gene>
<dbReference type="Pfam" id="PF00198">
    <property type="entry name" value="2-oxoacid_dh"/>
    <property type="match status" value="1"/>
</dbReference>
<evidence type="ECO:0000256" key="4">
    <source>
        <dbReference type="ARBA" id="ARBA00022823"/>
    </source>
</evidence>
<feature type="domain" description="Peripheral subunit-binding (PSBD)" evidence="10">
    <location>
        <begin position="123"/>
        <end position="160"/>
    </location>
</feature>
<evidence type="ECO:0000256" key="3">
    <source>
        <dbReference type="ARBA" id="ARBA00022679"/>
    </source>
</evidence>
<dbReference type="InterPro" id="IPR004167">
    <property type="entry name" value="PSBD"/>
</dbReference>
<evidence type="ECO:0000256" key="8">
    <source>
        <dbReference type="RuleBase" id="RU361137"/>
    </source>
</evidence>
<evidence type="ECO:0000256" key="2">
    <source>
        <dbReference type="ARBA" id="ARBA00011484"/>
    </source>
</evidence>
<comment type="similarity">
    <text evidence="1 8">Belongs to the 2-oxoacid dehydrogenase family.</text>
</comment>
<comment type="function">
    <text evidence="6">The pyruvate dehydrogenase complex catalyzes the overall conversion of pyruvate to acetyl-CoA and CO(2). It contains multiple copies of three enzymatic components: pyruvate dehydrogenase (E1), dihydrolipoamide acetyltransferase (E2) and lipoamide dehydrogenase (E3).</text>
</comment>
<dbReference type="PANTHER" id="PTHR23151:SF90">
    <property type="entry name" value="DIHYDROLIPOYLLYSINE-RESIDUE ACETYLTRANSFERASE COMPONENT OF PYRUVATE DEHYDROGENASE COMPLEX, MITOCHONDRIAL-RELATED"/>
    <property type="match status" value="1"/>
</dbReference>
<dbReference type="Gene3D" id="4.10.320.10">
    <property type="entry name" value="E3-binding domain"/>
    <property type="match status" value="1"/>
</dbReference>
<dbReference type="SUPFAM" id="SSF52777">
    <property type="entry name" value="CoA-dependent acyltransferases"/>
    <property type="match status" value="1"/>
</dbReference>
<dbReference type="EMBL" id="OOGT01000123">
    <property type="protein sequence ID" value="SPL71292.1"/>
    <property type="molecule type" value="Genomic_DNA"/>
</dbReference>
<dbReference type="Gene3D" id="2.40.50.100">
    <property type="match status" value="1"/>
</dbReference>
<dbReference type="InterPro" id="IPR045257">
    <property type="entry name" value="E2/Pdx1"/>
</dbReference>
<evidence type="ECO:0000256" key="1">
    <source>
        <dbReference type="ARBA" id="ARBA00007317"/>
    </source>
</evidence>
<dbReference type="PANTHER" id="PTHR23151">
    <property type="entry name" value="DIHYDROLIPOAMIDE ACETYL/SUCCINYL-TRANSFERASE-RELATED"/>
    <property type="match status" value="1"/>
</dbReference>
<dbReference type="NCBIfam" id="TIGR01349">
    <property type="entry name" value="PDHac_trf_mito"/>
    <property type="match status" value="1"/>
</dbReference>